<keyword evidence="2" id="KW-1185">Reference proteome</keyword>
<reference evidence="1 2" key="1">
    <citation type="submission" date="2018-10" db="EMBL/GenBank/DDBJ databases">
        <title>Genomic Encyclopedia of Type Strains, Phase IV (KMG-IV): sequencing the most valuable type-strain genomes for metagenomic binning, comparative biology and taxonomic classification.</title>
        <authorList>
            <person name="Goeker M."/>
        </authorList>
    </citation>
    <scope>NUCLEOTIDE SEQUENCE [LARGE SCALE GENOMIC DNA]</scope>
    <source>
        <strain evidence="1 2">DSM 22653</strain>
    </source>
</reference>
<evidence type="ECO:0000313" key="2">
    <source>
        <dbReference type="Proteomes" id="UP000267019"/>
    </source>
</evidence>
<accession>A0A660L7G1</accession>
<organism evidence="1 2">
    <name type="scientific">Brockia lithotrophica</name>
    <dbReference type="NCBI Taxonomy" id="933949"/>
    <lineage>
        <taxon>Bacteria</taxon>
        <taxon>Bacillati</taxon>
        <taxon>Bacillota</taxon>
        <taxon>Bacilli</taxon>
        <taxon>Bacillales</taxon>
        <taxon>Bacillales Family X. Incertae Sedis</taxon>
        <taxon>Brockia</taxon>
    </lineage>
</organism>
<dbReference type="EMBL" id="RBIJ01000001">
    <property type="protein sequence ID" value="RKQ88772.1"/>
    <property type="molecule type" value="Genomic_DNA"/>
</dbReference>
<sequence>MRFYTIKLPGPIAALVRFFMERFRGERRKVVRREKA</sequence>
<dbReference type="AlphaFoldDB" id="A0A660L7G1"/>
<protein>
    <submittedName>
        <fullName evidence="1">Stage V sporulation family protein</fullName>
    </submittedName>
</protein>
<comment type="caution">
    <text evidence="1">The sequence shown here is derived from an EMBL/GenBank/DDBJ whole genome shotgun (WGS) entry which is preliminary data.</text>
</comment>
<dbReference type="Proteomes" id="UP000267019">
    <property type="component" value="Unassembled WGS sequence"/>
</dbReference>
<dbReference type="RefSeq" id="WP_121443678.1">
    <property type="nucleotide sequence ID" value="NZ_RBIJ01000001.1"/>
</dbReference>
<gene>
    <name evidence="1" type="ORF">C7438_0413</name>
</gene>
<evidence type="ECO:0000313" key="1">
    <source>
        <dbReference type="EMBL" id="RKQ88772.1"/>
    </source>
</evidence>
<dbReference type="Pfam" id="PF08183">
    <property type="entry name" value="SpoV"/>
    <property type="match status" value="1"/>
</dbReference>
<proteinExistence type="predicted"/>
<dbReference type="InterPro" id="IPR012609">
    <property type="entry name" value="Spore_V_M"/>
</dbReference>
<name>A0A660L7G1_9BACL</name>